<evidence type="ECO:0000256" key="1">
    <source>
        <dbReference type="ARBA" id="ARBA00006192"/>
    </source>
</evidence>
<comment type="function">
    <text evidence="3">Regulates mitochondrial small subunit maturation by controlling 15S rRNA 5'-end processing. Localizes to the 5' precursor of the 15S rRNA in a position that is subsequently occupied by mS47 in the mature yeast mtSSU. Uses structure and sequence-specific RNA recognition, binding to a single-stranded region of the precursor and specifically recognizing bases -6 to -1. The exchange of Ccm1 for mS47 is coupled to the irreversible removal of precursor rRNA that is accompanied by conformational changes of the mitoribosomal proteins uS5m and mS26. These conformational changes signal completion of 5'-end rRNA processing through protection of the mature 5'-end of the 15S rRNA and stabilization of mS47. The removal of the 5' precursor together with the dissociation of Ccm1 may be catalyzed by the 5'-3' exoribonuclease Pet127. Involved in the specific removal of group I introns in mitochondrial encoded transcripts.</text>
</comment>
<protein>
    <recommendedName>
        <fullName evidence="8">Pentacotripeptide-repeat region of PRORP domain-containing protein</fullName>
    </recommendedName>
</protein>
<accession>A0A9W8E989</accession>
<dbReference type="PANTHER" id="PTHR47447">
    <property type="entry name" value="OS03G0856100 PROTEIN"/>
    <property type="match status" value="1"/>
</dbReference>
<evidence type="ECO:0000256" key="3">
    <source>
        <dbReference type="ARBA" id="ARBA00044493"/>
    </source>
</evidence>
<dbReference type="OrthoDB" id="185373at2759"/>
<comment type="caution">
    <text evidence="6">The sequence shown here is derived from an EMBL/GenBank/DDBJ whole genome shotgun (WGS) entry which is preliminary data.</text>
</comment>
<evidence type="ECO:0008006" key="8">
    <source>
        <dbReference type="Google" id="ProtNLM"/>
    </source>
</evidence>
<keyword evidence="2" id="KW-0677">Repeat</keyword>
<evidence type="ECO:0000256" key="2">
    <source>
        <dbReference type="ARBA" id="ARBA00022737"/>
    </source>
</evidence>
<dbReference type="EMBL" id="JANBQB010000281">
    <property type="protein sequence ID" value="KAJ1978366.1"/>
    <property type="molecule type" value="Genomic_DNA"/>
</dbReference>
<feature type="region of interest" description="Disordered" evidence="5">
    <location>
        <begin position="148"/>
        <end position="169"/>
    </location>
</feature>
<feature type="compositionally biased region" description="Polar residues" evidence="5">
    <location>
        <begin position="148"/>
        <end position="168"/>
    </location>
</feature>
<evidence type="ECO:0000256" key="5">
    <source>
        <dbReference type="SAM" id="MobiDB-lite"/>
    </source>
</evidence>
<name>A0A9W8E989_9FUNG</name>
<dbReference type="PANTHER" id="PTHR47447:SF17">
    <property type="entry name" value="OS12G0638900 PROTEIN"/>
    <property type="match status" value="1"/>
</dbReference>
<evidence type="ECO:0000256" key="4">
    <source>
        <dbReference type="ARBA" id="ARBA00044511"/>
    </source>
</evidence>
<proteinExistence type="inferred from homology"/>
<dbReference type="Proteomes" id="UP001151582">
    <property type="component" value="Unassembled WGS sequence"/>
</dbReference>
<organism evidence="6 7">
    <name type="scientific">Dimargaris verticillata</name>
    <dbReference type="NCBI Taxonomy" id="2761393"/>
    <lineage>
        <taxon>Eukaryota</taxon>
        <taxon>Fungi</taxon>
        <taxon>Fungi incertae sedis</taxon>
        <taxon>Zoopagomycota</taxon>
        <taxon>Kickxellomycotina</taxon>
        <taxon>Dimargaritomycetes</taxon>
        <taxon>Dimargaritales</taxon>
        <taxon>Dimargaritaceae</taxon>
        <taxon>Dimargaris</taxon>
    </lineage>
</organism>
<comment type="subunit">
    <text evidence="4">Binds to mitochondrial small subunit 15S rRNA.</text>
</comment>
<sequence>MVNTRRYSDQNRDFTPLPLQLARHSAELPPLPPASQQVLDHFYSSCQADSAATLNDQWLAYIGVRQLGLVSRLTLDDFDRLHQRLLNTYTDGSTSSSLALLSIKTTLHSVHVDHEALLRERLYILCSDWWTVLADQHRLPRIPIDPTQATSLATGNSTKPRQGFSSPSHFGPAIRPMAERIALTLVQIQELDLAWTIAKVAGDAAQDPLSVDFFTALLTGYQQRQYQSTHWTRVVYDHIRRWKIRRNYTVTRLVVEIVTAPQRTTAHPDFDVLYEALSNRARDKFVHPKRPLLQPVRPGNVAYADRMALGYINTHKPRTTGLYAAIIRGYLRINQSDQALNWYRRLWHDRLIDYRTTSVNAILISLAALKRPQDMLAFVRHMISRNVPLNDYTYRVLIQGSTKHDISTLLPVVEDAIQQGSPPCLYTGSTRIDLTRRPQLLADLMRAWAAQGHATKAMTWYCQYFVPHPPQGLTVLGFTTVITALGELGEMDHAYCLYQALVQRCPQGQGPTSVTWSALLNACIRHRYFNPLDRIAGDIEQQANRTRSSGTGSTAMVALHVYVDLARAYAINGHLAQVSAIVTTLLNRVNQVDYPYTLSIHEWNGLIWALGRVGLANDAWKLYEALIPTYCALPDMVTFSTMLNMALENKRLELVPFVIADLDKASATMAYSDQVCVDLIEICAHCQDPVRVLAALQALQASTAALSTRSCNRIILGLGMIGQWQWALQLFGDMPPQGQDSKNLTHGSQRAASSTSNAGTFMASSVIASSRLAHAPVNLETYHHMLQACLDNCAWDSFTHVLADLHASPIPPDEQLYHLEIQGLCRQGQPDAALALIADMHQQTASSDSRFPTAAMYTTLIRELVQPKGPLSLNNRQVIQDAWQIAILQYKSMVAHRVPSTPELDQLILSLCTDISHTSQMIALLTDSPLPPSSRSLASNTATVDSKDELKRLVAVVQRILTDMAVAP</sequence>
<gene>
    <name evidence="6" type="ORF">H4R34_003224</name>
</gene>
<evidence type="ECO:0000313" key="7">
    <source>
        <dbReference type="Proteomes" id="UP001151582"/>
    </source>
</evidence>
<dbReference type="InterPro" id="IPR011990">
    <property type="entry name" value="TPR-like_helical_dom_sf"/>
</dbReference>
<dbReference type="Pfam" id="PF01535">
    <property type="entry name" value="PPR"/>
    <property type="match status" value="1"/>
</dbReference>
<dbReference type="Gene3D" id="1.25.40.10">
    <property type="entry name" value="Tetratricopeptide repeat domain"/>
    <property type="match status" value="3"/>
</dbReference>
<dbReference type="InterPro" id="IPR002885">
    <property type="entry name" value="PPR_rpt"/>
</dbReference>
<reference evidence="6" key="1">
    <citation type="submission" date="2022-07" db="EMBL/GenBank/DDBJ databases">
        <title>Phylogenomic reconstructions and comparative analyses of Kickxellomycotina fungi.</title>
        <authorList>
            <person name="Reynolds N.K."/>
            <person name="Stajich J.E."/>
            <person name="Barry K."/>
            <person name="Grigoriev I.V."/>
            <person name="Crous P."/>
            <person name="Smith M.E."/>
        </authorList>
    </citation>
    <scope>NUCLEOTIDE SEQUENCE</scope>
    <source>
        <strain evidence="6">RSA 567</strain>
    </source>
</reference>
<keyword evidence="7" id="KW-1185">Reference proteome</keyword>
<dbReference type="AlphaFoldDB" id="A0A9W8E989"/>
<comment type="similarity">
    <text evidence="1">Belongs to the CCM1 family.</text>
</comment>
<evidence type="ECO:0000313" key="6">
    <source>
        <dbReference type="EMBL" id="KAJ1978366.1"/>
    </source>
</evidence>